<protein>
    <submittedName>
        <fullName evidence="1">Tautomerase enzyme</fullName>
    </submittedName>
</protein>
<sequence>MGQFKVYGRRSEWIDRREALSDQLHAALVSAWQFPQEKRFQRFLWMDDDDLVAPQRGPGYLVIELVAFTGRSPEAKRELIRQVYTRVCGAFDLPVADLELVILESPQMNWGIRGTSGDELALGYTVTV</sequence>
<dbReference type="RefSeq" id="WP_093184242.1">
    <property type="nucleotide sequence ID" value="NZ_FMYH01000005.1"/>
</dbReference>
<dbReference type="STRING" id="1814289.SAMN05216410_2896"/>
<evidence type="ECO:0000313" key="1">
    <source>
        <dbReference type="EMBL" id="SDD12763.1"/>
    </source>
</evidence>
<dbReference type="PANTHER" id="PTHR38460">
    <property type="entry name" value="TAUTOMERASE YOLI-RELATED"/>
    <property type="match status" value="1"/>
</dbReference>
<keyword evidence="2" id="KW-1185">Reference proteome</keyword>
<accession>A0A1G6S7R8</accession>
<name>A0A1G6S7R8_9MICO</name>
<dbReference type="InterPro" id="IPR014347">
    <property type="entry name" value="Tautomerase/MIF_sf"/>
</dbReference>
<dbReference type="Pfam" id="PF14552">
    <property type="entry name" value="Tautomerase_2"/>
    <property type="match status" value="1"/>
</dbReference>
<reference evidence="1 2" key="1">
    <citation type="submission" date="2016-09" db="EMBL/GenBank/DDBJ databases">
        <authorList>
            <person name="Capua I."/>
            <person name="De Benedictis P."/>
            <person name="Joannis T."/>
            <person name="Lombin L.H."/>
            <person name="Cattoli G."/>
        </authorList>
    </citation>
    <scope>NUCLEOTIDE SEQUENCE [LARGE SCALE GENOMIC DNA]</scope>
    <source>
        <strain evidence="1 2">ISLP-3</strain>
    </source>
</reference>
<dbReference type="EMBL" id="FMYH01000005">
    <property type="protein sequence ID" value="SDD12763.1"/>
    <property type="molecule type" value="Genomic_DNA"/>
</dbReference>
<dbReference type="Gene3D" id="3.30.429.10">
    <property type="entry name" value="Macrophage Migration Inhibitory Factor"/>
    <property type="match status" value="1"/>
</dbReference>
<dbReference type="InterPro" id="IPR037479">
    <property type="entry name" value="Tauto_MSAD"/>
</dbReference>
<dbReference type="PANTHER" id="PTHR38460:SF1">
    <property type="entry name" value="TAUTOMERASE YOLI-RELATED"/>
    <property type="match status" value="1"/>
</dbReference>
<evidence type="ECO:0000313" key="2">
    <source>
        <dbReference type="Proteomes" id="UP000199039"/>
    </source>
</evidence>
<proteinExistence type="predicted"/>
<organism evidence="1 2">
    <name type="scientific">Sanguibacter gelidistatuariae</name>
    <dbReference type="NCBI Taxonomy" id="1814289"/>
    <lineage>
        <taxon>Bacteria</taxon>
        <taxon>Bacillati</taxon>
        <taxon>Actinomycetota</taxon>
        <taxon>Actinomycetes</taxon>
        <taxon>Micrococcales</taxon>
        <taxon>Sanguibacteraceae</taxon>
        <taxon>Sanguibacter</taxon>
    </lineage>
</organism>
<dbReference type="SUPFAM" id="SSF55331">
    <property type="entry name" value="Tautomerase/MIF"/>
    <property type="match status" value="1"/>
</dbReference>
<dbReference type="OrthoDB" id="9804765at2"/>
<dbReference type="Proteomes" id="UP000199039">
    <property type="component" value="Unassembled WGS sequence"/>
</dbReference>
<dbReference type="AlphaFoldDB" id="A0A1G6S7R8"/>
<gene>
    <name evidence="1" type="ORF">SAMN05216410_2896</name>
</gene>